<dbReference type="PANTHER" id="PTHR38116">
    <property type="entry name" value="CHROMOSOME 7, WHOLE GENOME SHOTGUN SEQUENCE"/>
    <property type="match status" value="1"/>
</dbReference>
<dbReference type="EMBL" id="LK056665">
    <property type="protein sequence ID" value="CDS82283.1"/>
    <property type="molecule type" value="Genomic_DNA"/>
</dbReference>
<feature type="compositionally biased region" description="Basic residues" evidence="1">
    <location>
        <begin position="77"/>
        <end position="91"/>
    </location>
</feature>
<feature type="region of interest" description="Disordered" evidence="1">
    <location>
        <begin position="329"/>
        <end position="363"/>
    </location>
</feature>
<gene>
    <name evidence="3" type="ORF">SPSC_03102</name>
</gene>
<dbReference type="Pfam" id="PF00170">
    <property type="entry name" value="bZIP_1"/>
    <property type="match status" value="1"/>
</dbReference>
<feature type="domain" description="BZIP" evidence="2">
    <location>
        <begin position="110"/>
        <end position="124"/>
    </location>
</feature>
<evidence type="ECO:0000259" key="2">
    <source>
        <dbReference type="PROSITE" id="PS00036"/>
    </source>
</evidence>
<feature type="compositionally biased region" description="Polar residues" evidence="1">
    <location>
        <begin position="19"/>
        <end position="29"/>
    </location>
</feature>
<feature type="compositionally biased region" description="Acidic residues" evidence="1">
    <location>
        <begin position="58"/>
        <end position="69"/>
    </location>
</feature>
<dbReference type="AlphaFoldDB" id="A0A127Z803"/>
<feature type="compositionally biased region" description="Low complexity" evidence="1">
    <location>
        <begin position="291"/>
        <end position="306"/>
    </location>
</feature>
<feature type="compositionally biased region" description="Polar residues" evidence="1">
    <location>
        <begin position="45"/>
        <end position="57"/>
    </location>
</feature>
<organism evidence="3">
    <name type="scientific">Sporisorium scitamineum</name>
    <dbReference type="NCBI Taxonomy" id="49012"/>
    <lineage>
        <taxon>Eukaryota</taxon>
        <taxon>Fungi</taxon>
        <taxon>Dikarya</taxon>
        <taxon>Basidiomycota</taxon>
        <taxon>Ustilaginomycotina</taxon>
        <taxon>Ustilaginomycetes</taxon>
        <taxon>Ustilaginales</taxon>
        <taxon>Ustilaginaceae</taxon>
        <taxon>Sporisorium</taxon>
    </lineage>
</organism>
<dbReference type="Pfam" id="PF11905">
    <property type="entry name" value="DUF3425"/>
    <property type="match status" value="1"/>
</dbReference>
<dbReference type="SUPFAM" id="SSF57959">
    <property type="entry name" value="Leucine zipper domain"/>
    <property type="match status" value="1"/>
</dbReference>
<accession>A0A127Z803</accession>
<dbReference type="OrthoDB" id="2245989at2759"/>
<feature type="compositionally biased region" description="Low complexity" evidence="1">
    <location>
        <begin position="252"/>
        <end position="265"/>
    </location>
</feature>
<feature type="region of interest" description="Disordered" evidence="1">
    <location>
        <begin position="1"/>
        <end position="122"/>
    </location>
</feature>
<dbReference type="InterPro" id="IPR021833">
    <property type="entry name" value="DUF3425"/>
</dbReference>
<name>A0A127Z803_9BASI</name>
<feature type="region of interest" description="Disordered" evidence="1">
    <location>
        <begin position="252"/>
        <end position="317"/>
    </location>
</feature>
<evidence type="ECO:0000313" key="3">
    <source>
        <dbReference type="EMBL" id="CDS82283.1"/>
    </source>
</evidence>
<protein>
    <recommendedName>
        <fullName evidence="2">BZIP domain-containing protein</fullName>
    </recommendedName>
</protein>
<dbReference type="InterPro" id="IPR004827">
    <property type="entry name" value="bZIP"/>
</dbReference>
<dbReference type="InterPro" id="IPR046347">
    <property type="entry name" value="bZIP_sf"/>
</dbReference>
<dbReference type="CDD" id="cd14688">
    <property type="entry name" value="bZIP_YAP"/>
    <property type="match status" value="1"/>
</dbReference>
<dbReference type="Gene3D" id="1.20.5.170">
    <property type="match status" value="1"/>
</dbReference>
<feature type="compositionally biased region" description="Polar residues" evidence="1">
    <location>
        <begin position="307"/>
        <end position="317"/>
    </location>
</feature>
<proteinExistence type="predicted"/>
<dbReference type="SMART" id="SM00338">
    <property type="entry name" value="BRLZ"/>
    <property type="match status" value="1"/>
</dbReference>
<dbReference type="PANTHER" id="PTHR38116:SF9">
    <property type="entry name" value="BZIP DOMAIN-CONTAINING PROTEIN"/>
    <property type="match status" value="1"/>
</dbReference>
<evidence type="ECO:0000256" key="1">
    <source>
        <dbReference type="SAM" id="MobiDB-lite"/>
    </source>
</evidence>
<dbReference type="GO" id="GO:0003700">
    <property type="term" value="F:DNA-binding transcription factor activity"/>
    <property type="evidence" value="ECO:0007669"/>
    <property type="project" value="InterPro"/>
</dbReference>
<feature type="compositionally biased region" description="Basic and acidic residues" evidence="1">
    <location>
        <begin position="100"/>
        <end position="122"/>
    </location>
</feature>
<dbReference type="PROSITE" id="PS00036">
    <property type="entry name" value="BZIP_BASIC"/>
    <property type="match status" value="1"/>
</dbReference>
<sequence length="743" mass="80583">MPPAHRGPTGSPMDRWTDASPTAISSGFQTAMLLGPQPRLDMPPSNLSQSFTSTNFNTDDEDEDDDDADLGSPANARGKKANGKGGARAKKNGAGAAAAKSKDAKAAQHRKEQNRAAQREFRQRKQQYIRALEARVELLSSDHDTQVNRLRFALRHLLAENNTLRGMVGSLAHFIGKRSIGGCLVEAGMTREMLEATMNSSSEKVMSEAWANWPGADECEALKQIRKESNIPAEGLPESKLINYMRDVNSSKAAGQESSAASEAPASDRKKRTADDAVTKGSKRKRKTDESAIAATATGSNTTGTSPDESSPSTRTNAAVAGQAFIPTAQGMGTNDLDSSRHQQQQQQQQQSPYALPNQFWQPSPMGMGRQFRNDIDSTFAQTLLGGGNADLSSLASLFPSEVAMNHSLFSPSDATPFNGLVPSTSRGDGGSGIPDPNAASNFNFLSSSFGPSTLTFAQGIGASATGSAAAINSGQQHGYTVLMPSTASGGIENLLIPSSARMPPEHLRALRRRSARAIAQVNRIWAKRGATYFLNLPHDYQLDEDDVRYLEQQEASNPHIKLACIQLPNGWDEGDLGAHSSNKSLSDGSDAAATYDTENKADNFLRLSYHLNNYRLNPNYTLPSLLKPTPLQLSTPHDQALDSLPWPAIRDKLIQMPNIETHSVIIDLVRFLSPGDGDVHSEKNWVLTLPFFIRYPQLADATLLANTNAQRAARGEPEVTMDEVWKQHQSFQEYTQAKLKEL</sequence>
<reference evidence="3" key="1">
    <citation type="submission" date="2014-06" db="EMBL/GenBank/DDBJ databases">
        <authorList>
            <person name="Ju J."/>
            <person name="Zhang J."/>
        </authorList>
    </citation>
    <scope>NUCLEOTIDE SEQUENCE</scope>
    <source>
        <strain evidence="3">SscI8</strain>
    </source>
</reference>